<dbReference type="CDD" id="cd00063">
    <property type="entry name" value="FN3"/>
    <property type="match status" value="1"/>
</dbReference>
<dbReference type="GO" id="GO:0005509">
    <property type="term" value="F:calcium ion binding"/>
    <property type="evidence" value="ECO:0007669"/>
    <property type="project" value="InterPro"/>
</dbReference>
<protein>
    <recommendedName>
        <fullName evidence="2">Fibronectin type-III domain-containing protein</fullName>
    </recommendedName>
</protein>
<dbReference type="PROSITE" id="PS50853">
    <property type="entry name" value="FN3"/>
    <property type="match status" value="1"/>
</dbReference>
<dbReference type="InterPro" id="IPR015919">
    <property type="entry name" value="Cadherin-like_sf"/>
</dbReference>
<dbReference type="SUPFAM" id="SSF49313">
    <property type="entry name" value="Cadherin-like"/>
    <property type="match status" value="1"/>
</dbReference>
<evidence type="ECO:0000256" key="1">
    <source>
        <dbReference type="SAM" id="SignalP"/>
    </source>
</evidence>
<dbReference type="InterPro" id="IPR047589">
    <property type="entry name" value="DUF11_rpt"/>
</dbReference>
<dbReference type="SMART" id="SM00060">
    <property type="entry name" value="FN3"/>
    <property type="match status" value="1"/>
</dbReference>
<dbReference type="Gene3D" id="2.60.120.200">
    <property type="match status" value="1"/>
</dbReference>
<organism evidence="3 4">
    <name type="scientific">Rhodanobacter denitrificans</name>
    <dbReference type="NCBI Taxonomy" id="666685"/>
    <lineage>
        <taxon>Bacteria</taxon>
        <taxon>Pseudomonadati</taxon>
        <taxon>Pseudomonadota</taxon>
        <taxon>Gammaproteobacteria</taxon>
        <taxon>Lysobacterales</taxon>
        <taxon>Rhodanobacteraceae</taxon>
        <taxon>Rhodanobacter</taxon>
    </lineage>
</organism>
<dbReference type="SUPFAM" id="SSF49373">
    <property type="entry name" value="Invasin/intimin cell-adhesion fragments"/>
    <property type="match status" value="1"/>
</dbReference>
<dbReference type="NCBIfam" id="NF038128">
    <property type="entry name" value="choice_anch_J"/>
    <property type="match status" value="1"/>
</dbReference>
<dbReference type="Proteomes" id="UP000249046">
    <property type="component" value="Unassembled WGS sequence"/>
</dbReference>
<feature type="chain" id="PRO_5016157876" description="Fibronectin type-III domain-containing protein" evidence="1">
    <location>
        <begin position="24"/>
        <end position="734"/>
    </location>
</feature>
<gene>
    <name evidence="3" type="ORF">DI564_14615</name>
</gene>
<dbReference type="SUPFAM" id="SSF49265">
    <property type="entry name" value="Fibronectin type III"/>
    <property type="match status" value="1"/>
</dbReference>
<dbReference type="InterPro" id="IPR003961">
    <property type="entry name" value="FN3_dom"/>
</dbReference>
<dbReference type="InterPro" id="IPR036116">
    <property type="entry name" value="FN3_sf"/>
</dbReference>
<dbReference type="Pfam" id="PF01345">
    <property type="entry name" value="DUF11"/>
    <property type="match status" value="1"/>
</dbReference>
<name>A0A2W5K7J8_9GAMM</name>
<feature type="domain" description="Fibronectin type-III" evidence="2">
    <location>
        <begin position="309"/>
        <end position="400"/>
    </location>
</feature>
<comment type="caution">
    <text evidence="3">The sequence shown here is derived from an EMBL/GenBank/DDBJ whole genome shotgun (WGS) entry which is preliminary data.</text>
</comment>
<dbReference type="InterPro" id="IPR013783">
    <property type="entry name" value="Ig-like_fold"/>
</dbReference>
<feature type="signal peptide" evidence="1">
    <location>
        <begin position="1"/>
        <end position="23"/>
    </location>
</feature>
<sequence>MSKTWSRYAAIMLCAGLAGTAGAQPFTENFDDITTLAGNGWFLQNNSAPVGLLSWFQGNPVSAGGPFDAYNGAANAYIGANFNSTTGGNGTISTWLATPNRTFRNGDVFQFYTRKPATPAGGTDYPDRLQLRLSTNGASTNFGAGGNTVGDFTTVLLEVNPTLVAGGYPYTWTQYTVTISGLPAPTSGRIAFRYFVTGAGPTGINSDYIGIDNAAYTPYVCPTLTVTGSTPNGTWGQSYSAPLGQTGALGAPNFAIVAGALPPGLTLSAGGVISGTPLSSGTFNFTVAVNDASGCSGTAARSITIVSDVPGAPTAVSAMPGDAQIGVEWTAPALDGGDPISSYTATCTDGVDSHSQTVPAAPAVVTGLTNGNVYTCSVAATNAVGTGAASAPSAAVTPMGEQTITFGAQADRVYSPGGTFPIDPPASASSGLAVTYGSATAGVCTVSGSTVAIVSAGTCTLTADQSGDGAWNPAPQATQSLTIAQASQTLTFPTQTVTTRWFKAGSSFAIAPLASSAEPNSGAPIVYSSLNGSVCSVSGTTVTMVGEGVCTIAADQAGDGNYTAAAQVTVQVALVTPTEADLWIEKSAWKATAIIGDTVGYSIDLGNLGPAHAPNVRLLDLIPARIDPASVVWQCMAAVGTSCPTPASGTGNLDLVIANLPREASLQFELYGVVIPAADPANDFTPFDNTASVSLQSGSALSDPVPANNTSTATISVLAQPDALFTDGFDLPQR</sequence>
<dbReference type="GO" id="GO:0016020">
    <property type="term" value="C:membrane"/>
    <property type="evidence" value="ECO:0007669"/>
    <property type="project" value="InterPro"/>
</dbReference>
<dbReference type="Pfam" id="PF00041">
    <property type="entry name" value="fn3"/>
    <property type="match status" value="1"/>
</dbReference>
<accession>A0A2W5K7J8</accession>
<dbReference type="EMBL" id="QFPO01000016">
    <property type="protein sequence ID" value="PZQ11514.1"/>
    <property type="molecule type" value="Genomic_DNA"/>
</dbReference>
<evidence type="ECO:0000313" key="4">
    <source>
        <dbReference type="Proteomes" id="UP000249046"/>
    </source>
</evidence>
<dbReference type="InterPro" id="IPR008964">
    <property type="entry name" value="Invasin/intimin_cell_adhesion"/>
</dbReference>
<dbReference type="NCBIfam" id="TIGR01451">
    <property type="entry name" value="B_ant_repeat"/>
    <property type="match status" value="1"/>
</dbReference>
<reference evidence="3 4" key="1">
    <citation type="submission" date="2017-08" db="EMBL/GenBank/DDBJ databases">
        <title>Infants hospitalized years apart are colonized by the same room-sourced microbial strains.</title>
        <authorList>
            <person name="Brooks B."/>
            <person name="Olm M.R."/>
            <person name="Firek B.A."/>
            <person name="Baker R."/>
            <person name="Thomas B.C."/>
            <person name="Morowitz M.J."/>
            <person name="Banfield J.F."/>
        </authorList>
    </citation>
    <scope>NUCLEOTIDE SEQUENCE [LARGE SCALE GENOMIC DNA]</scope>
    <source>
        <strain evidence="3">S2_005_003_R2_42</strain>
    </source>
</reference>
<evidence type="ECO:0000313" key="3">
    <source>
        <dbReference type="EMBL" id="PZQ11514.1"/>
    </source>
</evidence>
<keyword evidence="1" id="KW-0732">Signal</keyword>
<proteinExistence type="predicted"/>
<dbReference type="InterPro" id="IPR001434">
    <property type="entry name" value="OmcB-like_DUF11"/>
</dbReference>
<dbReference type="Gene3D" id="2.60.40.10">
    <property type="entry name" value="Immunoglobulins"/>
    <property type="match status" value="2"/>
</dbReference>
<dbReference type="AlphaFoldDB" id="A0A2W5K7J8"/>
<evidence type="ECO:0000259" key="2">
    <source>
        <dbReference type="PROSITE" id="PS50853"/>
    </source>
</evidence>